<evidence type="ECO:0000256" key="6">
    <source>
        <dbReference type="ARBA" id="ARBA00023002"/>
    </source>
</evidence>
<dbReference type="InterPro" id="IPR045054">
    <property type="entry name" value="P4HA-like"/>
</dbReference>
<dbReference type="AlphaFoldDB" id="A0A7W9CG73"/>
<organism evidence="10 11">
    <name type="scientific">Brevundimonas variabilis</name>
    <dbReference type="NCBI Taxonomy" id="74312"/>
    <lineage>
        <taxon>Bacteria</taxon>
        <taxon>Pseudomonadati</taxon>
        <taxon>Pseudomonadota</taxon>
        <taxon>Alphaproteobacteria</taxon>
        <taxon>Caulobacterales</taxon>
        <taxon>Caulobacteraceae</taxon>
        <taxon>Brevundimonas</taxon>
    </lineage>
</organism>
<name>A0A7W9CG73_9CAUL</name>
<dbReference type="PANTHER" id="PTHR10869">
    <property type="entry name" value="PROLYL 4-HYDROXYLASE ALPHA SUBUNIT"/>
    <property type="match status" value="1"/>
</dbReference>
<dbReference type="GO" id="GO:0005506">
    <property type="term" value="F:iron ion binding"/>
    <property type="evidence" value="ECO:0007669"/>
    <property type="project" value="InterPro"/>
</dbReference>
<keyword evidence="8" id="KW-0325">Glycoprotein</keyword>
<dbReference type="SUPFAM" id="SSF81901">
    <property type="entry name" value="HCP-like"/>
    <property type="match status" value="1"/>
</dbReference>
<proteinExistence type="predicted"/>
<dbReference type="Pfam" id="PF13640">
    <property type="entry name" value="2OG-FeII_Oxy_3"/>
    <property type="match status" value="1"/>
</dbReference>
<keyword evidence="11" id="KW-1185">Reference proteome</keyword>
<keyword evidence="5" id="KW-0223">Dioxygenase</keyword>
<dbReference type="Gene3D" id="1.25.40.10">
    <property type="entry name" value="Tetratricopeptide repeat domain"/>
    <property type="match status" value="1"/>
</dbReference>
<evidence type="ECO:0000256" key="1">
    <source>
        <dbReference type="ARBA" id="ARBA00001961"/>
    </source>
</evidence>
<evidence type="ECO:0000256" key="4">
    <source>
        <dbReference type="ARBA" id="ARBA00022896"/>
    </source>
</evidence>
<dbReference type="Proteomes" id="UP000545037">
    <property type="component" value="Unassembled WGS sequence"/>
</dbReference>
<accession>A0A7W9CG73</accession>
<dbReference type="InterPro" id="IPR005123">
    <property type="entry name" value="Oxoglu/Fe-dep_dioxygenase_dom"/>
</dbReference>
<reference evidence="10 11" key="1">
    <citation type="submission" date="2020-08" db="EMBL/GenBank/DDBJ databases">
        <title>Genomic Encyclopedia of Type Strains, Phase IV (KMG-IV): sequencing the most valuable type-strain genomes for metagenomic binning, comparative biology and taxonomic classification.</title>
        <authorList>
            <person name="Goeker M."/>
        </authorList>
    </citation>
    <scope>NUCLEOTIDE SEQUENCE [LARGE SCALE GENOMIC DNA]</scope>
    <source>
        <strain evidence="10 11">DSM 4737</strain>
    </source>
</reference>
<dbReference type="GO" id="GO:0031418">
    <property type="term" value="F:L-ascorbic acid binding"/>
    <property type="evidence" value="ECO:0007669"/>
    <property type="project" value="UniProtKB-KW"/>
</dbReference>
<protein>
    <submittedName>
        <fullName evidence="10">Prolyl 4-hydroxylase</fullName>
        <ecNumber evidence="10">1.14.11.2</ecNumber>
    </submittedName>
</protein>
<keyword evidence="7" id="KW-0408">Iron</keyword>
<evidence type="ECO:0000313" key="10">
    <source>
        <dbReference type="EMBL" id="MBB5744979.1"/>
    </source>
</evidence>
<keyword evidence="4" id="KW-0847">Vitamin C</keyword>
<evidence type="ECO:0000256" key="2">
    <source>
        <dbReference type="ARBA" id="ARBA00022723"/>
    </source>
</evidence>
<comment type="caution">
    <text evidence="10">The sequence shown here is derived from an EMBL/GenBank/DDBJ whole genome shotgun (WGS) entry which is preliminary data.</text>
</comment>
<evidence type="ECO:0000256" key="7">
    <source>
        <dbReference type="ARBA" id="ARBA00023004"/>
    </source>
</evidence>
<dbReference type="EC" id="1.14.11.2" evidence="10"/>
<evidence type="ECO:0000313" key="11">
    <source>
        <dbReference type="Proteomes" id="UP000545037"/>
    </source>
</evidence>
<feature type="domain" description="Fe2OG dioxygenase" evidence="9">
    <location>
        <begin position="167"/>
        <end position="276"/>
    </location>
</feature>
<gene>
    <name evidence="10" type="ORF">GGR13_000551</name>
</gene>
<comment type="cofactor">
    <cofactor evidence="1">
        <name>L-ascorbate</name>
        <dbReference type="ChEBI" id="CHEBI:38290"/>
    </cofactor>
</comment>
<dbReference type="InterPro" id="IPR006620">
    <property type="entry name" value="Pro_4_hyd_alph"/>
</dbReference>
<dbReference type="GO" id="GO:0004656">
    <property type="term" value="F:procollagen-proline 4-dioxygenase activity"/>
    <property type="evidence" value="ECO:0007669"/>
    <property type="project" value="UniProtKB-EC"/>
</dbReference>
<dbReference type="PANTHER" id="PTHR10869:SF246">
    <property type="entry name" value="TRANSMEMBRANE PROLYL 4-HYDROXYLASE"/>
    <property type="match status" value="1"/>
</dbReference>
<dbReference type="InterPro" id="IPR044862">
    <property type="entry name" value="Pro_4_hyd_alph_FE2OG_OXY"/>
</dbReference>
<evidence type="ECO:0000256" key="5">
    <source>
        <dbReference type="ARBA" id="ARBA00022964"/>
    </source>
</evidence>
<evidence type="ECO:0000256" key="3">
    <source>
        <dbReference type="ARBA" id="ARBA00022824"/>
    </source>
</evidence>
<dbReference type="EMBL" id="JACHOR010000001">
    <property type="protein sequence ID" value="MBB5744979.1"/>
    <property type="molecule type" value="Genomic_DNA"/>
</dbReference>
<dbReference type="PROSITE" id="PS51471">
    <property type="entry name" value="FE2OG_OXY"/>
    <property type="match status" value="1"/>
</dbReference>
<evidence type="ECO:0000256" key="8">
    <source>
        <dbReference type="ARBA" id="ARBA00023180"/>
    </source>
</evidence>
<dbReference type="InterPro" id="IPR011990">
    <property type="entry name" value="TPR-like_helical_dom_sf"/>
</dbReference>
<evidence type="ECO:0000259" key="9">
    <source>
        <dbReference type="PROSITE" id="PS51471"/>
    </source>
</evidence>
<keyword evidence="2" id="KW-0479">Metal-binding</keyword>
<keyword evidence="3" id="KW-0256">Endoplasmic reticulum</keyword>
<keyword evidence="6 10" id="KW-0560">Oxidoreductase</keyword>
<dbReference type="Gene3D" id="2.60.120.620">
    <property type="entry name" value="q2cbj1_9rhob like domain"/>
    <property type="match status" value="1"/>
</dbReference>
<sequence length="348" mass="37023">MDIDPTDIAGLSRAADAGDGAAALRLAVLCGLGLGRPQDWSEALSRLDQAAATGDRDAVFQKTLLAPAGGAVDLTAWLTPPPWTVVSERPHVLSLSGFVSPALCDHLIDLARPRLARAQVYDPTTGRGRVASHRSNSAFAFNLETTDLVLVLLRERIARTAGLPVTGLEPSQVLRYGVGETFDWHVDWLDPAIPGQASDLAARGQRIATLLLYLNDDFEGGETAFESGGLRHRARRGDALMWANTLPQGGVDRSTRHAGLPPTRGEKWVLSQWMRPAPPRATEGSGAVLAKSGLKRAWEGLSHGLDSNFDPKRDTAHRARGLAGCPAVHRGVADHPAPFPGGRPPSAG</sequence>
<dbReference type="SMART" id="SM00702">
    <property type="entry name" value="P4Hc"/>
    <property type="match status" value="1"/>
</dbReference>